<sequence length="181" mass="20631">MTAKGHMLLASTITFGALTYVKQHYPIYSPSSLVSVVIILSGIIVGSIFPDIDEDESYIGNKLKLFSVVISSLFKHRTFTHYLITPILCLTLTYFFVEPHSYTQLFFYSFSIGILMHDLGDMLTNGGIRGFFFPLFPNTRIALLPSFLRFGTFSLTEYVFIGLILFPSHTYLVLHYFNIIR</sequence>
<dbReference type="PANTHER" id="PTHR35531">
    <property type="entry name" value="INNER MEMBRANE PROTEIN YBCI-RELATED"/>
    <property type="match status" value="1"/>
</dbReference>
<feature type="transmembrane region" description="Helical" evidence="1">
    <location>
        <begin position="102"/>
        <end position="119"/>
    </location>
</feature>
<dbReference type="AlphaFoldDB" id="A0AA86E2Q3"/>
<dbReference type="Proteomes" id="UP000019322">
    <property type="component" value="Chromosome"/>
</dbReference>
<evidence type="ECO:0000256" key="1">
    <source>
        <dbReference type="SAM" id="Phobius"/>
    </source>
</evidence>
<proteinExistence type="predicted"/>
<feature type="transmembrane region" description="Helical" evidence="1">
    <location>
        <begin position="158"/>
        <end position="177"/>
    </location>
</feature>
<feature type="transmembrane region" description="Helical" evidence="1">
    <location>
        <begin position="33"/>
        <end position="52"/>
    </location>
</feature>
<keyword evidence="1" id="KW-0472">Membrane</keyword>
<keyword evidence="1" id="KW-1133">Transmembrane helix</keyword>
<dbReference type="EMBL" id="CP007201">
    <property type="protein sequence ID" value="AHJ12972.1"/>
    <property type="molecule type" value="Genomic_DNA"/>
</dbReference>
<reference evidence="2 3" key="1">
    <citation type="journal article" date="2014" name="Environ. Microbiol.">
        <title>Insights into organohalide respiration and the versatile catabolism of Sulfurospirillum multivorans gained from comparative genomics and physiological studies.</title>
        <authorList>
            <person name="Goris T."/>
            <person name="Schubert T."/>
            <person name="Gadkari J."/>
            <person name="Wubet T."/>
            <person name="Tarkka M."/>
            <person name="Buscot F."/>
            <person name="Adrian L."/>
            <person name="Diekert G."/>
        </authorList>
    </citation>
    <scope>NUCLEOTIDE SEQUENCE [LARGE SCALE GENOMIC DNA]</scope>
    <source>
        <strain evidence="3">DM 12446 / JCM 15788 / NBRC 109480</strain>
    </source>
</reference>
<dbReference type="InterPro" id="IPR007404">
    <property type="entry name" value="YdjM-like"/>
</dbReference>
<evidence type="ECO:0000313" key="2">
    <source>
        <dbReference type="EMBL" id="AHJ12972.1"/>
    </source>
</evidence>
<name>A0AA86E2Q3_SULMK</name>
<organism evidence="2 3">
    <name type="scientific">Sulfurospirillum multivorans (strain DM 12446 / JCM 15788 / NBRC 109480)</name>
    <dbReference type="NCBI Taxonomy" id="1150621"/>
    <lineage>
        <taxon>Bacteria</taxon>
        <taxon>Pseudomonadati</taxon>
        <taxon>Campylobacterota</taxon>
        <taxon>Epsilonproteobacteria</taxon>
        <taxon>Campylobacterales</taxon>
        <taxon>Sulfurospirillaceae</taxon>
        <taxon>Sulfurospirillum</taxon>
    </lineage>
</organism>
<dbReference type="KEGG" id="smul:SMUL_1717"/>
<accession>A0AA86E2Q3</accession>
<dbReference type="Pfam" id="PF04307">
    <property type="entry name" value="YdjM"/>
    <property type="match status" value="1"/>
</dbReference>
<feature type="transmembrane region" description="Helical" evidence="1">
    <location>
        <begin position="79"/>
        <end position="96"/>
    </location>
</feature>
<protein>
    <submittedName>
        <fullName evidence="2">Membrane protein</fullName>
    </submittedName>
</protein>
<dbReference type="PANTHER" id="PTHR35531:SF1">
    <property type="entry name" value="INNER MEMBRANE PROTEIN YBCI-RELATED"/>
    <property type="match status" value="1"/>
</dbReference>
<gene>
    <name evidence="2" type="ORF">SMUL_1717</name>
</gene>
<evidence type="ECO:0000313" key="3">
    <source>
        <dbReference type="Proteomes" id="UP000019322"/>
    </source>
</evidence>
<keyword evidence="1" id="KW-0812">Transmembrane</keyword>